<dbReference type="Pfam" id="PF09362">
    <property type="entry name" value="DUF1996"/>
    <property type="match status" value="1"/>
</dbReference>
<dbReference type="InterPro" id="IPR018535">
    <property type="entry name" value="DUF1996"/>
</dbReference>
<dbReference type="EMBL" id="JH767589">
    <property type="protein sequence ID" value="EON67674.1"/>
    <property type="molecule type" value="Genomic_DNA"/>
</dbReference>
<reference evidence="4" key="1">
    <citation type="submission" date="2012-06" db="EMBL/GenBank/DDBJ databases">
        <title>The genome sequence of Coniosporium apollinis CBS 100218.</title>
        <authorList>
            <consortium name="The Broad Institute Genome Sequencing Platform"/>
            <person name="Cuomo C."/>
            <person name="Gorbushina A."/>
            <person name="Noack S."/>
            <person name="Walker B."/>
            <person name="Young S.K."/>
            <person name="Zeng Q."/>
            <person name="Gargeya S."/>
            <person name="Fitzgerald M."/>
            <person name="Haas B."/>
            <person name="Abouelleil A."/>
            <person name="Alvarado L."/>
            <person name="Arachchi H.M."/>
            <person name="Berlin A.M."/>
            <person name="Chapman S.B."/>
            <person name="Goldberg J."/>
            <person name="Griggs A."/>
            <person name="Gujja S."/>
            <person name="Hansen M."/>
            <person name="Howarth C."/>
            <person name="Imamovic A."/>
            <person name="Larimer J."/>
            <person name="McCowan C."/>
            <person name="Montmayeur A."/>
            <person name="Murphy C."/>
            <person name="Neiman D."/>
            <person name="Pearson M."/>
            <person name="Priest M."/>
            <person name="Roberts A."/>
            <person name="Saif S."/>
            <person name="Shea T."/>
            <person name="Sisk P."/>
            <person name="Sykes S."/>
            <person name="Wortman J."/>
            <person name="Nusbaum C."/>
            <person name="Birren B."/>
        </authorList>
    </citation>
    <scope>NUCLEOTIDE SEQUENCE [LARGE SCALE GENOMIC DNA]</scope>
    <source>
        <strain evidence="4">CBS 100218</strain>
    </source>
</reference>
<dbReference type="HOGENOM" id="CLU_2605937_0_0_1"/>
<dbReference type="GeneID" id="19904128"/>
<dbReference type="Proteomes" id="UP000016924">
    <property type="component" value="Unassembled WGS sequence"/>
</dbReference>
<dbReference type="STRING" id="1168221.R7Z0X0"/>
<feature type="domain" description="DUF1996" evidence="2">
    <location>
        <begin position="3"/>
        <end position="48"/>
    </location>
</feature>
<gene>
    <name evidence="3" type="ORF">W97_06817</name>
</gene>
<evidence type="ECO:0000313" key="4">
    <source>
        <dbReference type="Proteomes" id="UP000016924"/>
    </source>
</evidence>
<keyword evidence="4" id="KW-1185">Reference proteome</keyword>
<feature type="compositionally biased region" description="Gly residues" evidence="1">
    <location>
        <begin position="48"/>
        <end position="66"/>
    </location>
</feature>
<proteinExistence type="predicted"/>
<evidence type="ECO:0000259" key="2">
    <source>
        <dbReference type="Pfam" id="PF09362"/>
    </source>
</evidence>
<organism evidence="3 4">
    <name type="scientific">Coniosporium apollinis (strain CBS 100218)</name>
    <name type="common">Rock-inhabiting black yeast</name>
    <dbReference type="NCBI Taxonomy" id="1168221"/>
    <lineage>
        <taxon>Eukaryota</taxon>
        <taxon>Fungi</taxon>
        <taxon>Dikarya</taxon>
        <taxon>Ascomycota</taxon>
        <taxon>Pezizomycotina</taxon>
        <taxon>Dothideomycetes</taxon>
        <taxon>Dothideomycetes incertae sedis</taxon>
        <taxon>Coniosporium</taxon>
    </lineage>
</organism>
<evidence type="ECO:0000313" key="3">
    <source>
        <dbReference type="EMBL" id="EON67674.1"/>
    </source>
</evidence>
<sequence>MYANGTIVVVPKVGGMLSYYLLYGENVQAFPAGFRMLAGDGRRNDNQQGGGYGGGGYGSQQQGGCGDRNQQKISCGAKV</sequence>
<dbReference type="AlphaFoldDB" id="R7Z0X0"/>
<dbReference type="RefSeq" id="XP_007782991.1">
    <property type="nucleotide sequence ID" value="XM_007784801.1"/>
</dbReference>
<protein>
    <recommendedName>
        <fullName evidence="2">DUF1996 domain-containing protein</fullName>
    </recommendedName>
</protein>
<evidence type="ECO:0000256" key="1">
    <source>
        <dbReference type="SAM" id="MobiDB-lite"/>
    </source>
</evidence>
<name>R7Z0X0_CONA1</name>
<accession>R7Z0X0</accession>
<dbReference type="OrthoDB" id="74764at2759"/>
<feature type="region of interest" description="Disordered" evidence="1">
    <location>
        <begin position="45"/>
        <end position="79"/>
    </location>
</feature>